<protein>
    <submittedName>
        <fullName evidence="1">Uncharacterized protein</fullName>
    </submittedName>
</protein>
<evidence type="ECO:0000313" key="1">
    <source>
        <dbReference type="EMBL" id="SUG35326.1"/>
    </source>
</evidence>
<dbReference type="AlphaFoldDB" id="A0A379T1V0"/>
<organism evidence="1 2">
    <name type="scientific">Salmonella enterica subsp. arizonae</name>
    <dbReference type="NCBI Taxonomy" id="59203"/>
    <lineage>
        <taxon>Bacteria</taxon>
        <taxon>Pseudomonadati</taxon>
        <taxon>Pseudomonadota</taxon>
        <taxon>Gammaproteobacteria</taxon>
        <taxon>Enterobacterales</taxon>
        <taxon>Enterobacteriaceae</taxon>
        <taxon>Salmonella</taxon>
    </lineage>
</organism>
<gene>
    <name evidence="1" type="ORF">NCTC7304_04887</name>
</gene>
<dbReference type="Proteomes" id="UP000254762">
    <property type="component" value="Unassembled WGS sequence"/>
</dbReference>
<name>A0A379T1V0_SALER</name>
<proteinExistence type="predicted"/>
<dbReference type="EMBL" id="UGXD01000002">
    <property type="protein sequence ID" value="SUG35326.1"/>
    <property type="molecule type" value="Genomic_DNA"/>
</dbReference>
<accession>A0A379T1V0</accession>
<reference evidence="1 2" key="1">
    <citation type="submission" date="2018-06" db="EMBL/GenBank/DDBJ databases">
        <authorList>
            <consortium name="Pathogen Informatics"/>
            <person name="Doyle S."/>
        </authorList>
    </citation>
    <scope>NUCLEOTIDE SEQUENCE [LARGE SCALE GENOMIC DNA]</scope>
    <source>
        <strain evidence="1 2">NCTC7304</strain>
    </source>
</reference>
<evidence type="ECO:0000313" key="2">
    <source>
        <dbReference type="Proteomes" id="UP000254762"/>
    </source>
</evidence>
<sequence length="32" mass="3720">MKAVIKNENLVNQYKEIANQLYFTHPKLGVCL</sequence>